<sequence>MKISTRSRTTSTKLPMQVLSTRIQAASSRSAITRKPPNTLVLIMTKTSGFAPISR</sequence>
<keyword evidence="2" id="KW-1185">Reference proteome</keyword>
<reference evidence="1" key="1">
    <citation type="journal article" date="2010" name="Science">
        <title>Plasticity of animal genome architecture unmasked by rapid evolution of a pelagic tunicate.</title>
        <authorList>
            <person name="Denoeud F."/>
            <person name="Henriet S."/>
            <person name="Mungpakdee S."/>
            <person name="Aury J.M."/>
            <person name="Da Silva C."/>
            <person name="Brinkmann H."/>
            <person name="Mikhaleva J."/>
            <person name="Olsen L.C."/>
            <person name="Jubin C."/>
            <person name="Canestro C."/>
            <person name="Bouquet J.M."/>
            <person name="Danks G."/>
            <person name="Poulain J."/>
            <person name="Campsteijn C."/>
            <person name="Adamski M."/>
            <person name="Cross I."/>
            <person name="Yadetie F."/>
            <person name="Muffato M."/>
            <person name="Louis A."/>
            <person name="Butcher S."/>
            <person name="Tsagkogeorga G."/>
            <person name="Konrad A."/>
            <person name="Singh S."/>
            <person name="Jensen M.F."/>
            <person name="Cong E.H."/>
            <person name="Eikeseth-Otteraa H."/>
            <person name="Noel B."/>
            <person name="Anthouard V."/>
            <person name="Porcel B.M."/>
            <person name="Kachouri-Lafond R."/>
            <person name="Nishino A."/>
            <person name="Ugolini M."/>
            <person name="Chourrout P."/>
            <person name="Nishida H."/>
            <person name="Aasland R."/>
            <person name="Huzurbazar S."/>
            <person name="Westhof E."/>
            <person name="Delsuc F."/>
            <person name="Lehrach H."/>
            <person name="Reinhardt R."/>
            <person name="Weissenbach J."/>
            <person name="Roy S.W."/>
            <person name="Artiguenave F."/>
            <person name="Postlethwait J.H."/>
            <person name="Manak J.R."/>
            <person name="Thompson E.M."/>
            <person name="Jaillon O."/>
            <person name="Du Pasquier L."/>
            <person name="Boudinot P."/>
            <person name="Liberles D.A."/>
            <person name="Volff J.N."/>
            <person name="Philippe H."/>
            <person name="Lenhard B."/>
            <person name="Roest Crollius H."/>
            <person name="Wincker P."/>
            <person name="Chourrout D."/>
        </authorList>
    </citation>
    <scope>NUCLEOTIDE SEQUENCE [LARGE SCALE GENOMIC DNA]</scope>
</reference>
<evidence type="ECO:0000313" key="1">
    <source>
        <dbReference type="EMBL" id="CBY18428.1"/>
    </source>
</evidence>
<protein>
    <submittedName>
        <fullName evidence="1">Uncharacterized protein</fullName>
    </submittedName>
</protein>
<dbReference type="InParanoid" id="E4X559"/>
<dbReference type="EMBL" id="FN653025">
    <property type="protein sequence ID" value="CBY18428.1"/>
    <property type="molecule type" value="Genomic_DNA"/>
</dbReference>
<gene>
    <name evidence="1" type="ORF">GSOID_T00002288001</name>
</gene>
<accession>E4X559</accession>
<dbReference type="AlphaFoldDB" id="E4X559"/>
<organism evidence="1">
    <name type="scientific">Oikopleura dioica</name>
    <name type="common">Tunicate</name>
    <dbReference type="NCBI Taxonomy" id="34765"/>
    <lineage>
        <taxon>Eukaryota</taxon>
        <taxon>Metazoa</taxon>
        <taxon>Chordata</taxon>
        <taxon>Tunicata</taxon>
        <taxon>Appendicularia</taxon>
        <taxon>Copelata</taxon>
        <taxon>Oikopleuridae</taxon>
        <taxon>Oikopleura</taxon>
    </lineage>
</organism>
<name>E4X559_OIKDI</name>
<evidence type="ECO:0000313" key="2">
    <source>
        <dbReference type="Proteomes" id="UP000001307"/>
    </source>
</evidence>
<dbReference type="Proteomes" id="UP000001307">
    <property type="component" value="Unassembled WGS sequence"/>
</dbReference>
<proteinExistence type="predicted"/>